<keyword evidence="5" id="KW-1003">Cell membrane</keyword>
<dbReference type="Proteomes" id="UP000295525">
    <property type="component" value="Unassembled WGS sequence"/>
</dbReference>
<feature type="transmembrane region" description="Helical" evidence="5">
    <location>
        <begin position="244"/>
        <end position="266"/>
    </location>
</feature>
<evidence type="ECO:0000256" key="4">
    <source>
        <dbReference type="ARBA" id="ARBA00023136"/>
    </source>
</evidence>
<name>A0A4R3MFR1_9BURK</name>
<comment type="caution">
    <text evidence="6">The sequence shown here is derived from an EMBL/GenBank/DDBJ whole genome shotgun (WGS) entry which is preliminary data.</text>
</comment>
<feature type="transmembrane region" description="Helical" evidence="5">
    <location>
        <begin position="186"/>
        <end position="209"/>
    </location>
</feature>
<dbReference type="PANTHER" id="PTHR43701">
    <property type="entry name" value="MEMBRANE TRANSPORTER PROTEIN MJ0441-RELATED"/>
    <property type="match status" value="1"/>
</dbReference>
<dbReference type="EMBL" id="SMAJ01000001">
    <property type="protein sequence ID" value="TCT11159.1"/>
    <property type="molecule type" value="Genomic_DNA"/>
</dbReference>
<dbReference type="GO" id="GO:0005886">
    <property type="term" value="C:plasma membrane"/>
    <property type="evidence" value="ECO:0007669"/>
    <property type="project" value="UniProtKB-SubCell"/>
</dbReference>
<keyword evidence="4 5" id="KW-0472">Membrane</keyword>
<evidence type="ECO:0000256" key="3">
    <source>
        <dbReference type="ARBA" id="ARBA00022989"/>
    </source>
</evidence>
<feature type="transmembrane region" description="Helical" evidence="5">
    <location>
        <begin position="221"/>
        <end position="238"/>
    </location>
</feature>
<reference evidence="6 7" key="1">
    <citation type="submission" date="2019-03" db="EMBL/GenBank/DDBJ databases">
        <title>Genomic Encyclopedia of Type Strains, Phase IV (KMG-IV): sequencing the most valuable type-strain genomes for metagenomic binning, comparative biology and taxonomic classification.</title>
        <authorList>
            <person name="Goeker M."/>
        </authorList>
    </citation>
    <scope>NUCLEOTIDE SEQUENCE [LARGE SCALE GENOMIC DNA]</scope>
    <source>
        <strain evidence="6 7">DSM 24591</strain>
    </source>
</reference>
<evidence type="ECO:0000313" key="6">
    <source>
        <dbReference type="EMBL" id="TCT11159.1"/>
    </source>
</evidence>
<feature type="transmembrane region" description="Helical" evidence="5">
    <location>
        <begin position="91"/>
        <end position="110"/>
    </location>
</feature>
<dbReference type="AlphaFoldDB" id="A0A4R3MFR1"/>
<protein>
    <recommendedName>
        <fullName evidence="5">Probable membrane transporter protein</fullName>
    </recommendedName>
</protein>
<evidence type="ECO:0000256" key="2">
    <source>
        <dbReference type="ARBA" id="ARBA00022692"/>
    </source>
</evidence>
<keyword evidence="2 5" id="KW-0812">Transmembrane</keyword>
<evidence type="ECO:0000313" key="7">
    <source>
        <dbReference type="Proteomes" id="UP000295525"/>
    </source>
</evidence>
<proteinExistence type="inferred from homology"/>
<comment type="similarity">
    <text evidence="5">Belongs to the 4-toluene sulfonate uptake permease (TSUP) (TC 2.A.102) family.</text>
</comment>
<gene>
    <name evidence="6" type="ORF">EDC26_101387</name>
</gene>
<feature type="transmembrane region" description="Helical" evidence="5">
    <location>
        <begin position="66"/>
        <end position="85"/>
    </location>
</feature>
<comment type="subcellular location">
    <subcellularLocation>
        <location evidence="5">Cell membrane</location>
        <topology evidence="5">Multi-pass membrane protein</topology>
    </subcellularLocation>
    <subcellularLocation>
        <location evidence="1">Membrane</location>
        <topology evidence="1">Multi-pass membrane protein</topology>
    </subcellularLocation>
</comment>
<dbReference type="OrthoDB" id="7031597at2"/>
<dbReference type="Pfam" id="PF01925">
    <property type="entry name" value="TauE"/>
    <property type="match status" value="1"/>
</dbReference>
<dbReference type="InterPro" id="IPR051598">
    <property type="entry name" value="TSUP/Inactive_protease-like"/>
</dbReference>
<keyword evidence="3 5" id="KW-1133">Transmembrane helix</keyword>
<feature type="transmembrane region" description="Helical" evidence="5">
    <location>
        <begin position="30"/>
        <end position="54"/>
    </location>
</feature>
<feature type="transmembrane region" description="Helical" evidence="5">
    <location>
        <begin position="149"/>
        <end position="174"/>
    </location>
</feature>
<keyword evidence="7" id="KW-1185">Reference proteome</keyword>
<dbReference type="PANTHER" id="PTHR43701:SF2">
    <property type="entry name" value="MEMBRANE TRANSPORTER PROTEIN YJNA-RELATED"/>
    <property type="match status" value="1"/>
</dbReference>
<evidence type="ECO:0000256" key="5">
    <source>
        <dbReference type="RuleBase" id="RU363041"/>
    </source>
</evidence>
<evidence type="ECO:0000256" key="1">
    <source>
        <dbReference type="ARBA" id="ARBA00004141"/>
    </source>
</evidence>
<dbReference type="InterPro" id="IPR002781">
    <property type="entry name" value="TM_pro_TauE-like"/>
</dbReference>
<sequence length="271" mass="27796">MLLVTFLGALIGLVLGLTGAGGGILAVPALVVGLGFSMTAATPVALLAVGAAAMVGAMDGLAKKIVRYRAALLMAVLGSLVSHLGVRLAHIIPETILMTLFGMTMFLVAYRMMLKARQARGAALAGTSDEKNCMLNPSTGKLLWTRRCAITLAGIGAATGLFAGMLGVGGGFIIVPAFKRYTDIEMHSIVATSLMVIALISISTVIGILLAGAHISRTGQIFVAAAILGMILGRLTAAHVPAQLLQITFSILTALVAVILLTKTYFPGALA</sequence>
<organism evidence="6 7">
    <name type="scientific">Paralcaligenes ureilyticus</name>
    <dbReference type="NCBI Taxonomy" id="627131"/>
    <lineage>
        <taxon>Bacteria</taxon>
        <taxon>Pseudomonadati</taxon>
        <taxon>Pseudomonadota</taxon>
        <taxon>Betaproteobacteria</taxon>
        <taxon>Burkholderiales</taxon>
        <taxon>Alcaligenaceae</taxon>
        <taxon>Paralcaligenes</taxon>
    </lineage>
</organism>
<dbReference type="RefSeq" id="WP_132579553.1">
    <property type="nucleotide sequence ID" value="NZ_SMAJ01000001.1"/>
</dbReference>
<accession>A0A4R3MFR1</accession>